<keyword evidence="3" id="KW-0489">Methyltransferase</keyword>
<keyword evidence="4" id="KW-1185">Reference proteome</keyword>
<dbReference type="Pfam" id="PF09472">
    <property type="entry name" value="MtrF"/>
    <property type="match status" value="1"/>
</dbReference>
<dbReference type="GO" id="GO:0016020">
    <property type="term" value="C:membrane"/>
    <property type="evidence" value="ECO:0007669"/>
    <property type="project" value="InterPro"/>
</dbReference>
<dbReference type="GO" id="GO:0032259">
    <property type="term" value="P:methylation"/>
    <property type="evidence" value="ECO:0007669"/>
    <property type="project" value="UniProtKB-KW"/>
</dbReference>
<evidence type="ECO:0000259" key="2">
    <source>
        <dbReference type="Pfam" id="PF09472"/>
    </source>
</evidence>
<dbReference type="HOGENOM" id="CLU_188097_0_0_2"/>
<keyword evidence="3" id="KW-0808">Transferase</keyword>
<name>F7XQ95_METZD</name>
<dbReference type="Proteomes" id="UP000006622">
    <property type="component" value="Chromosome"/>
</dbReference>
<dbReference type="GeneID" id="10823363"/>
<evidence type="ECO:0000313" key="4">
    <source>
        <dbReference type="Proteomes" id="UP000006622"/>
    </source>
</evidence>
<dbReference type="OrthoDB" id="74731at2157"/>
<proteinExistence type="predicted"/>
<organism evidence="3 4">
    <name type="scientific">Methanosalsum zhilinae (strain DSM 4017 / NBRC 107636 / OCM 62 / WeN5)</name>
    <name type="common">Methanohalophilus zhilinae</name>
    <dbReference type="NCBI Taxonomy" id="679901"/>
    <lineage>
        <taxon>Archaea</taxon>
        <taxon>Methanobacteriati</taxon>
        <taxon>Methanobacteriota</taxon>
        <taxon>Stenosarchaea group</taxon>
        <taxon>Methanomicrobia</taxon>
        <taxon>Methanosarcinales</taxon>
        <taxon>Methanosarcinaceae</taxon>
        <taxon>Methanosalsum</taxon>
    </lineage>
</organism>
<dbReference type="EMBL" id="CP002101">
    <property type="protein sequence ID" value="AEH61557.1"/>
    <property type="molecule type" value="Genomic_DNA"/>
</dbReference>
<keyword evidence="1" id="KW-0812">Transmembrane</keyword>
<protein>
    <submittedName>
        <fullName evidence="3">Tetrahydromethanopterin S-methyltransferase, F subunit</fullName>
    </submittedName>
</protein>
<dbReference type="GO" id="GO:0015948">
    <property type="term" value="P:methanogenesis"/>
    <property type="evidence" value="ECO:0007669"/>
    <property type="project" value="InterPro"/>
</dbReference>
<evidence type="ECO:0000256" key="1">
    <source>
        <dbReference type="SAM" id="Phobius"/>
    </source>
</evidence>
<dbReference type="STRING" id="679901.Mzhil_1722"/>
<dbReference type="RefSeq" id="WP_013898993.1">
    <property type="nucleotide sequence ID" value="NC_015676.1"/>
</dbReference>
<feature type="domain" description="Tetrahydromethanopterin S-methyltransferase F subunit" evidence="2">
    <location>
        <begin position="9"/>
        <end position="71"/>
    </location>
</feature>
<sequence>MSEDMQGHGVPTIVNPQMGTVESTVKSIEYRAQLIARNQKLDSGVGAASMVGFSIGFVLALLFVIILPVIIWQVL</sequence>
<keyword evidence="1" id="KW-0472">Membrane</keyword>
<gene>
    <name evidence="3" type="ordered locus">Mzhil_1722</name>
</gene>
<dbReference type="InterPro" id="IPR013347">
    <property type="entry name" value="MeTrfase_F_su"/>
</dbReference>
<dbReference type="KEGG" id="mzh:Mzhil_1722"/>
<dbReference type="NCBIfam" id="NF009776">
    <property type="entry name" value="PRK13275.1"/>
    <property type="match status" value="1"/>
</dbReference>
<evidence type="ECO:0000313" key="3">
    <source>
        <dbReference type="EMBL" id="AEH61557.1"/>
    </source>
</evidence>
<reference evidence="3 4" key="1">
    <citation type="submission" date="2010-07" db="EMBL/GenBank/DDBJ databases">
        <title>The complete genome of Methanosalsum zhilinae DSM 4017.</title>
        <authorList>
            <consortium name="US DOE Joint Genome Institute (JGI-PGF)"/>
            <person name="Lucas S."/>
            <person name="Copeland A."/>
            <person name="Lapidus A."/>
            <person name="Glavina del Rio T."/>
            <person name="Dalin E."/>
            <person name="Tice H."/>
            <person name="Bruce D."/>
            <person name="Goodwin L."/>
            <person name="Pitluck S."/>
            <person name="Kyrpides N."/>
            <person name="Mavromatis K."/>
            <person name="Ovchinnikova G."/>
            <person name="Daligault H."/>
            <person name="Detter J.C."/>
            <person name="Han C."/>
            <person name="Tapia R."/>
            <person name="Larimer F."/>
            <person name="Land M."/>
            <person name="Hauser L."/>
            <person name="Markowitz V."/>
            <person name="Cheng J.-F."/>
            <person name="Hugenholtz P."/>
            <person name="Woyke T."/>
            <person name="Wu D."/>
            <person name="Spring S."/>
            <person name="Schueler E."/>
            <person name="Brambilla E."/>
            <person name="Klenk H.-P."/>
            <person name="Eisen J.A."/>
        </authorList>
    </citation>
    <scope>NUCLEOTIDE SEQUENCE [LARGE SCALE GENOMIC DNA]</scope>
    <source>
        <strain evidence="4">DSM 4017 / NBRC 107636 / OCM 62 / WeN5</strain>
    </source>
</reference>
<accession>F7XQ95</accession>
<dbReference type="AlphaFoldDB" id="F7XQ95"/>
<dbReference type="NCBIfam" id="TIGR02507">
    <property type="entry name" value="MtrF"/>
    <property type="match status" value="1"/>
</dbReference>
<dbReference type="GO" id="GO:0030269">
    <property type="term" value="F:tetrahydromethanopterin S-methyltransferase activity"/>
    <property type="evidence" value="ECO:0007669"/>
    <property type="project" value="InterPro"/>
</dbReference>
<feature type="transmembrane region" description="Helical" evidence="1">
    <location>
        <begin position="47"/>
        <end position="72"/>
    </location>
</feature>
<keyword evidence="1" id="KW-1133">Transmembrane helix</keyword>